<dbReference type="AlphaFoldDB" id="A0AAD8MCK8"/>
<organism evidence="1 2">
    <name type="scientific">Heracleum sosnowskyi</name>
    <dbReference type="NCBI Taxonomy" id="360622"/>
    <lineage>
        <taxon>Eukaryota</taxon>
        <taxon>Viridiplantae</taxon>
        <taxon>Streptophyta</taxon>
        <taxon>Embryophyta</taxon>
        <taxon>Tracheophyta</taxon>
        <taxon>Spermatophyta</taxon>
        <taxon>Magnoliopsida</taxon>
        <taxon>eudicotyledons</taxon>
        <taxon>Gunneridae</taxon>
        <taxon>Pentapetalae</taxon>
        <taxon>asterids</taxon>
        <taxon>campanulids</taxon>
        <taxon>Apiales</taxon>
        <taxon>Apiaceae</taxon>
        <taxon>Apioideae</taxon>
        <taxon>apioid superclade</taxon>
        <taxon>Tordylieae</taxon>
        <taxon>Tordyliinae</taxon>
        <taxon>Heracleum</taxon>
    </lineage>
</organism>
<keyword evidence="2" id="KW-1185">Reference proteome</keyword>
<reference evidence="1" key="2">
    <citation type="submission" date="2023-05" db="EMBL/GenBank/DDBJ databases">
        <authorList>
            <person name="Schelkunov M.I."/>
        </authorList>
    </citation>
    <scope>NUCLEOTIDE SEQUENCE</scope>
    <source>
        <strain evidence="1">Hsosn_3</strain>
        <tissue evidence="1">Leaf</tissue>
    </source>
</reference>
<dbReference type="Proteomes" id="UP001237642">
    <property type="component" value="Unassembled WGS sequence"/>
</dbReference>
<protein>
    <submittedName>
        <fullName evidence="1">Uncharacterized protein</fullName>
    </submittedName>
</protein>
<reference evidence="1" key="1">
    <citation type="submission" date="2023-02" db="EMBL/GenBank/DDBJ databases">
        <title>Genome of toxic invasive species Heracleum sosnowskyi carries increased number of genes despite the absence of recent whole-genome duplications.</title>
        <authorList>
            <person name="Schelkunov M."/>
            <person name="Shtratnikova V."/>
            <person name="Makarenko M."/>
            <person name="Klepikova A."/>
            <person name="Omelchenko D."/>
            <person name="Novikova G."/>
            <person name="Obukhova E."/>
            <person name="Bogdanov V."/>
            <person name="Penin A."/>
            <person name="Logacheva M."/>
        </authorList>
    </citation>
    <scope>NUCLEOTIDE SEQUENCE</scope>
    <source>
        <strain evidence="1">Hsosn_3</strain>
        <tissue evidence="1">Leaf</tissue>
    </source>
</reference>
<proteinExistence type="predicted"/>
<comment type="caution">
    <text evidence="1">The sequence shown here is derived from an EMBL/GenBank/DDBJ whole genome shotgun (WGS) entry which is preliminary data.</text>
</comment>
<dbReference type="EMBL" id="JAUIZM010000008">
    <property type="protein sequence ID" value="KAK1367907.1"/>
    <property type="molecule type" value="Genomic_DNA"/>
</dbReference>
<name>A0AAD8MCK8_9APIA</name>
<sequence length="219" mass="25553">MWDLNTVFENIKTLDFFFEIYSGFGHPIKIYASQSAFPELFSLSTDSRSKVFLDLPSNLSHNFLAMILCYKDFGSYKPEYSVRTTTKKYDWNLDGFQSCFLSSDEYNSCIEIVPKSNFSVTSGDEKIEFTNSGVRAAVILGIHLLYKMEITVIDECDSTAVNGDKERKQFPERWKNLRNDIDWLSSDIRTRLDYLERRGLYYSRLRKSAMHRQMPPSKL</sequence>
<evidence type="ECO:0000313" key="1">
    <source>
        <dbReference type="EMBL" id="KAK1367907.1"/>
    </source>
</evidence>
<evidence type="ECO:0000313" key="2">
    <source>
        <dbReference type="Proteomes" id="UP001237642"/>
    </source>
</evidence>
<gene>
    <name evidence="1" type="ORF">POM88_033999</name>
</gene>
<accession>A0AAD8MCK8</accession>